<accession>A0A0B1RWW0</accession>
<evidence type="ECO:0000313" key="1">
    <source>
        <dbReference type="EMBL" id="KHJ75555.1"/>
    </source>
</evidence>
<dbReference type="Proteomes" id="UP000053660">
    <property type="component" value="Unassembled WGS sequence"/>
</dbReference>
<reference evidence="1 2" key="1">
    <citation type="submission" date="2014-03" db="EMBL/GenBank/DDBJ databases">
        <title>Draft genome of the hookworm Oesophagostomum dentatum.</title>
        <authorList>
            <person name="Mitreva M."/>
        </authorList>
    </citation>
    <scope>NUCLEOTIDE SEQUENCE [LARGE SCALE GENOMIC DNA]</scope>
    <source>
        <strain evidence="1 2">OD-Hann</strain>
    </source>
</reference>
<sequence length="149" mass="16838">MVEIREEVIGALLKIEPTIYSIISDEIQGERMITELRHIHKNQDIAKESFWSTFPRCGKSLRKPEKLTVPEGRLGVVGCWTQITLIAPRTALNNNLHIRGPATLWVEPSDPRGAGMVYFEKLRFEDYGTPAEEMSSCISFIHEGPSKVS</sequence>
<gene>
    <name evidence="1" type="ORF">OESDEN_24829</name>
</gene>
<name>A0A0B1RWW0_OESDE</name>
<protein>
    <submittedName>
        <fullName evidence="1">Uncharacterized protein</fullName>
    </submittedName>
</protein>
<proteinExistence type="predicted"/>
<keyword evidence="2" id="KW-1185">Reference proteome</keyword>
<organism evidence="1 2">
    <name type="scientific">Oesophagostomum dentatum</name>
    <name type="common">Nodular worm</name>
    <dbReference type="NCBI Taxonomy" id="61180"/>
    <lineage>
        <taxon>Eukaryota</taxon>
        <taxon>Metazoa</taxon>
        <taxon>Ecdysozoa</taxon>
        <taxon>Nematoda</taxon>
        <taxon>Chromadorea</taxon>
        <taxon>Rhabditida</taxon>
        <taxon>Rhabditina</taxon>
        <taxon>Rhabditomorpha</taxon>
        <taxon>Strongyloidea</taxon>
        <taxon>Strongylidae</taxon>
        <taxon>Oesophagostomum</taxon>
    </lineage>
</organism>
<dbReference type="AlphaFoldDB" id="A0A0B1RWW0"/>
<evidence type="ECO:0000313" key="2">
    <source>
        <dbReference type="Proteomes" id="UP000053660"/>
    </source>
</evidence>
<dbReference type="OrthoDB" id="5858724at2759"/>
<dbReference type="EMBL" id="KN612631">
    <property type="protein sequence ID" value="KHJ75555.1"/>
    <property type="molecule type" value="Genomic_DNA"/>
</dbReference>